<protein>
    <submittedName>
        <fullName evidence="1">Uncharacterized protein</fullName>
    </submittedName>
</protein>
<accession>A0A8X6V363</accession>
<dbReference type="EMBL" id="BMAU01021173">
    <property type="protein sequence ID" value="GFX93407.1"/>
    <property type="molecule type" value="Genomic_DNA"/>
</dbReference>
<name>A0A8X6V363_TRICX</name>
<keyword evidence="2" id="KW-1185">Reference proteome</keyword>
<dbReference type="AlphaFoldDB" id="A0A8X6V363"/>
<gene>
    <name evidence="1" type="ORF">TNCV_152131</name>
</gene>
<evidence type="ECO:0000313" key="2">
    <source>
        <dbReference type="Proteomes" id="UP000887159"/>
    </source>
</evidence>
<evidence type="ECO:0000313" key="1">
    <source>
        <dbReference type="EMBL" id="GFX93407.1"/>
    </source>
</evidence>
<comment type="caution">
    <text evidence="1">The sequence shown here is derived from an EMBL/GenBank/DDBJ whole genome shotgun (WGS) entry which is preliminary data.</text>
</comment>
<reference evidence="1" key="1">
    <citation type="submission" date="2020-08" db="EMBL/GenBank/DDBJ databases">
        <title>Multicomponent nature underlies the extraordinary mechanical properties of spider dragline silk.</title>
        <authorList>
            <person name="Kono N."/>
            <person name="Nakamura H."/>
            <person name="Mori M."/>
            <person name="Yoshida Y."/>
            <person name="Ohtoshi R."/>
            <person name="Malay A.D."/>
            <person name="Moran D.A.P."/>
            <person name="Tomita M."/>
            <person name="Numata K."/>
            <person name="Arakawa K."/>
        </authorList>
    </citation>
    <scope>NUCLEOTIDE SEQUENCE</scope>
</reference>
<sequence>MRIRAYCTYPSIREHWALRCMSRCPDQVVSLKQDRQCLSPQESLVLIYRPTAVEMKFRVNLAQPGNRTRICGVEV</sequence>
<dbReference type="Proteomes" id="UP000887159">
    <property type="component" value="Unassembled WGS sequence"/>
</dbReference>
<proteinExistence type="predicted"/>
<organism evidence="1 2">
    <name type="scientific">Trichonephila clavipes</name>
    <name type="common">Golden silk orbweaver</name>
    <name type="synonym">Nephila clavipes</name>
    <dbReference type="NCBI Taxonomy" id="2585209"/>
    <lineage>
        <taxon>Eukaryota</taxon>
        <taxon>Metazoa</taxon>
        <taxon>Ecdysozoa</taxon>
        <taxon>Arthropoda</taxon>
        <taxon>Chelicerata</taxon>
        <taxon>Arachnida</taxon>
        <taxon>Araneae</taxon>
        <taxon>Araneomorphae</taxon>
        <taxon>Entelegynae</taxon>
        <taxon>Araneoidea</taxon>
        <taxon>Nephilidae</taxon>
        <taxon>Trichonephila</taxon>
    </lineage>
</organism>